<dbReference type="SUPFAM" id="SSF53474">
    <property type="entry name" value="alpha/beta-Hydrolases"/>
    <property type="match status" value="1"/>
</dbReference>
<dbReference type="InterPro" id="IPR029058">
    <property type="entry name" value="AB_hydrolase_fold"/>
</dbReference>
<dbReference type="FunFam" id="3.40.50.1820:FF:000042">
    <property type="entry name" value="probable strigolactone esterase DAD2"/>
    <property type="match status" value="1"/>
</dbReference>
<evidence type="ECO:0000256" key="1">
    <source>
        <dbReference type="ARBA" id="ARBA00008645"/>
    </source>
</evidence>
<dbReference type="EMBL" id="CACSLK010030184">
    <property type="protein sequence ID" value="CAA0837505.1"/>
    <property type="molecule type" value="Genomic_DNA"/>
</dbReference>
<evidence type="ECO:0000313" key="4">
    <source>
        <dbReference type="EMBL" id="CAA0837505.1"/>
    </source>
</evidence>
<evidence type="ECO:0000259" key="3">
    <source>
        <dbReference type="Pfam" id="PF00561"/>
    </source>
</evidence>
<dbReference type="OrthoDB" id="408373at2759"/>
<dbReference type="Proteomes" id="UP001153555">
    <property type="component" value="Unassembled WGS sequence"/>
</dbReference>
<dbReference type="AlphaFoldDB" id="A0A9N7NWE3"/>
<organism evidence="4 5">
    <name type="scientific">Striga hermonthica</name>
    <name type="common">Purple witchweed</name>
    <name type="synonym">Buchnera hermonthica</name>
    <dbReference type="NCBI Taxonomy" id="68872"/>
    <lineage>
        <taxon>Eukaryota</taxon>
        <taxon>Viridiplantae</taxon>
        <taxon>Streptophyta</taxon>
        <taxon>Embryophyta</taxon>
        <taxon>Tracheophyta</taxon>
        <taxon>Spermatophyta</taxon>
        <taxon>Magnoliopsida</taxon>
        <taxon>eudicotyledons</taxon>
        <taxon>Gunneridae</taxon>
        <taxon>Pentapetalae</taxon>
        <taxon>asterids</taxon>
        <taxon>lamiids</taxon>
        <taxon>Lamiales</taxon>
        <taxon>Orobanchaceae</taxon>
        <taxon>Buchnereae</taxon>
        <taxon>Striga</taxon>
    </lineage>
</organism>
<feature type="domain" description="AB hydrolase-1" evidence="3">
    <location>
        <begin position="1"/>
        <end position="126"/>
    </location>
</feature>
<dbReference type="Gene3D" id="3.40.50.1820">
    <property type="entry name" value="alpha/beta hydrolase"/>
    <property type="match status" value="1"/>
</dbReference>
<comment type="similarity">
    <text evidence="1">Belongs to the AB hydrolase superfamily.</text>
</comment>
<dbReference type="Pfam" id="PF00561">
    <property type="entry name" value="Abhydrolase_1"/>
    <property type="match status" value="1"/>
</dbReference>
<keyword evidence="5" id="KW-1185">Reference proteome</keyword>
<proteinExistence type="inferred from homology"/>
<comment type="caution">
    <text evidence="4">The sequence shown here is derived from an EMBL/GenBank/DDBJ whole genome shotgun (WGS) entry which is preliminary data.</text>
</comment>
<sequence>MVLSHGYGTNQSVWHYILPALALYYKVLVYDLAFVGPTRLYNPVKYSSFSSYARDLTCLLDELNLKETIFVGHSMSAMIGCIAATKRPDLFHHLVLLNGSPRYLNGTKYNGGFTRAQLDETFESIRRNYTKWVEHFAPEAIGVDDTNALEEFESSLLRLQPRVSLDVAMNVFLKDNRHFLPFVRVGSTIIQSKRDIIVPITVPFYMKRKLGGSTDVRILNTSGHFPQLSLPYSLVRVIKEALGINGRY</sequence>
<dbReference type="PANTHER" id="PTHR43039">
    <property type="entry name" value="ESTERASE-RELATED"/>
    <property type="match status" value="1"/>
</dbReference>
<accession>A0A9N7NWE3</accession>
<dbReference type="InterPro" id="IPR000073">
    <property type="entry name" value="AB_hydrolase_1"/>
</dbReference>
<keyword evidence="2" id="KW-0378">Hydrolase</keyword>
<name>A0A9N7NWE3_STRHE</name>
<gene>
    <name evidence="4" type="ORF">SHERM_04467</name>
</gene>
<protein>
    <submittedName>
        <fullName evidence="4">Probable esterase KAI2</fullName>
    </submittedName>
</protein>
<evidence type="ECO:0000256" key="2">
    <source>
        <dbReference type="ARBA" id="ARBA00022801"/>
    </source>
</evidence>
<reference evidence="4" key="1">
    <citation type="submission" date="2019-12" db="EMBL/GenBank/DDBJ databases">
        <authorList>
            <person name="Scholes J."/>
        </authorList>
    </citation>
    <scope>NUCLEOTIDE SEQUENCE</scope>
</reference>
<evidence type="ECO:0000313" key="5">
    <source>
        <dbReference type="Proteomes" id="UP001153555"/>
    </source>
</evidence>
<dbReference type="GO" id="GO:0016787">
    <property type="term" value="F:hydrolase activity"/>
    <property type="evidence" value="ECO:0007669"/>
    <property type="project" value="UniProtKB-KW"/>
</dbReference>